<gene>
    <name evidence="1" type="ORF">HSBAA_40350</name>
</gene>
<protein>
    <submittedName>
        <fullName evidence="1">Uncharacterized protein</fullName>
    </submittedName>
</protein>
<evidence type="ECO:0000313" key="1">
    <source>
        <dbReference type="EMBL" id="BBI62729.1"/>
    </source>
</evidence>
<reference evidence="1 2" key="1">
    <citation type="journal article" date="2019" name="Microbiol. Resour. Announc.">
        <title>Complete Genome Sequence of Halomonas sulfidaeris Strain Esulfide1 Isolated from a Metal Sulfide Rock at a Depth of 2,200 Meters, Obtained Using Nanopore Sequencing.</title>
        <authorList>
            <person name="Saito M."/>
            <person name="Nishigata A."/>
            <person name="Galipon J."/>
            <person name="Arakawa K."/>
        </authorList>
    </citation>
    <scope>NUCLEOTIDE SEQUENCE [LARGE SCALE GENOMIC DNA]</scope>
    <source>
        <strain evidence="1 2">ATCC BAA-803</strain>
    </source>
</reference>
<accession>A0A455UEN5</accession>
<sequence>MDLEQVASLERGQQLPLQRDVEAIAIPFGSTETLAEDSVVSVMQAKGSSVSVGFEGRLYLIEGRNLDALGLESLLDLRCLKRPAKKR</sequence>
<proteinExistence type="predicted"/>
<organism evidence="1 2">
    <name type="scientific">Vreelandella sulfidaeris</name>
    <dbReference type="NCBI Taxonomy" id="115553"/>
    <lineage>
        <taxon>Bacteria</taxon>
        <taxon>Pseudomonadati</taxon>
        <taxon>Pseudomonadota</taxon>
        <taxon>Gammaproteobacteria</taxon>
        <taxon>Oceanospirillales</taxon>
        <taxon>Halomonadaceae</taxon>
        <taxon>Vreelandella</taxon>
    </lineage>
</organism>
<evidence type="ECO:0000313" key="2">
    <source>
        <dbReference type="Proteomes" id="UP000320231"/>
    </source>
</evidence>
<name>A0A455UEN5_9GAMM</name>
<dbReference type="Proteomes" id="UP000320231">
    <property type="component" value="Chromosome"/>
</dbReference>
<dbReference type="EMBL" id="AP019514">
    <property type="protein sequence ID" value="BBI62729.1"/>
    <property type="molecule type" value="Genomic_DNA"/>
</dbReference>
<dbReference type="KEGG" id="hsr:HSBAA_40350"/>
<dbReference type="AlphaFoldDB" id="A0A455UEN5"/>